<proteinExistence type="predicted"/>
<gene>
    <name evidence="2" type="ORF">BCR44DRAFT_1537514</name>
</gene>
<dbReference type="Proteomes" id="UP000193411">
    <property type="component" value="Unassembled WGS sequence"/>
</dbReference>
<keyword evidence="3" id="KW-1185">Reference proteome</keyword>
<accession>A0A1Y2HDB7</accession>
<evidence type="ECO:0000313" key="2">
    <source>
        <dbReference type="EMBL" id="ORZ32525.1"/>
    </source>
</evidence>
<reference evidence="2 3" key="1">
    <citation type="submission" date="2016-07" db="EMBL/GenBank/DDBJ databases">
        <title>Pervasive Adenine N6-methylation of Active Genes in Fungi.</title>
        <authorList>
            <consortium name="DOE Joint Genome Institute"/>
            <person name="Mondo S.J."/>
            <person name="Dannebaum R.O."/>
            <person name="Kuo R.C."/>
            <person name="Labutti K."/>
            <person name="Haridas S."/>
            <person name="Kuo A."/>
            <person name="Salamov A."/>
            <person name="Ahrendt S.R."/>
            <person name="Lipzen A."/>
            <person name="Sullivan W."/>
            <person name="Andreopoulos W.B."/>
            <person name="Clum A."/>
            <person name="Lindquist E."/>
            <person name="Daum C."/>
            <person name="Ramamoorthy G.K."/>
            <person name="Gryganskyi A."/>
            <person name="Culley D."/>
            <person name="Magnuson J.K."/>
            <person name="James T.Y."/>
            <person name="O'Malley M.A."/>
            <person name="Stajich J.E."/>
            <person name="Spatafora J.W."/>
            <person name="Visel A."/>
            <person name="Grigoriev I.V."/>
        </authorList>
    </citation>
    <scope>NUCLEOTIDE SEQUENCE [LARGE SCALE GENOMIC DNA]</scope>
    <source>
        <strain evidence="2 3">PL171</strain>
    </source>
</reference>
<dbReference type="AlphaFoldDB" id="A0A1Y2HDB7"/>
<dbReference type="EMBL" id="MCFL01000045">
    <property type="protein sequence ID" value="ORZ32525.1"/>
    <property type="molecule type" value="Genomic_DNA"/>
</dbReference>
<organism evidence="2 3">
    <name type="scientific">Catenaria anguillulae PL171</name>
    <dbReference type="NCBI Taxonomy" id="765915"/>
    <lineage>
        <taxon>Eukaryota</taxon>
        <taxon>Fungi</taxon>
        <taxon>Fungi incertae sedis</taxon>
        <taxon>Blastocladiomycota</taxon>
        <taxon>Blastocladiomycetes</taxon>
        <taxon>Blastocladiales</taxon>
        <taxon>Catenariaceae</taxon>
        <taxon>Catenaria</taxon>
    </lineage>
</organism>
<dbReference type="InterPro" id="IPR018289">
    <property type="entry name" value="MULE_transposase_dom"/>
</dbReference>
<name>A0A1Y2HDB7_9FUNG</name>
<feature type="domain" description="MULE transposase" evidence="1">
    <location>
        <begin position="278"/>
        <end position="335"/>
    </location>
</feature>
<evidence type="ECO:0000259" key="1">
    <source>
        <dbReference type="Pfam" id="PF10551"/>
    </source>
</evidence>
<sequence length="361" mass="39901">MGRPAKFIDNCPMAGGVGLPDNPNGGFVVDRFTASALIGHPVVKSRTYSDYKHKGPICELCRDMIEGPGLQQAVQEGNHGLRSCYLACCCSNLCTKTFVLKVCDRNYELKHCEEEAHTETTERVDPARDGRGRLVRRLMQGLRGLSNDEKSLVDLYNIRGRGVKAISTDLLSAGLIDATHHLADPSNHSKISNYIKEQNRNARRNQYTSIEALYDEHKFDPAIDVDDANRPYLAIPNEDDGIGFGTRERLFLMLAFTETTLTNLSQVAQAVGGMDKAVISFDGTSKTNEMGYQLFVIAVNNLGHQAHTVAYEIMSHRSEDTYLAVLNKLFEVIRAVVVDDDYDTTAWEVTMSDAGDAIACA</sequence>
<comment type="caution">
    <text evidence="2">The sequence shown here is derived from an EMBL/GenBank/DDBJ whole genome shotgun (WGS) entry which is preliminary data.</text>
</comment>
<dbReference type="Pfam" id="PF10551">
    <property type="entry name" value="MULE"/>
    <property type="match status" value="1"/>
</dbReference>
<protein>
    <recommendedName>
        <fullName evidence="1">MULE transposase domain-containing protein</fullName>
    </recommendedName>
</protein>
<evidence type="ECO:0000313" key="3">
    <source>
        <dbReference type="Proteomes" id="UP000193411"/>
    </source>
</evidence>